<dbReference type="RefSeq" id="WP_170119602.1">
    <property type="nucleotide sequence ID" value="NZ_QGGL01000027.1"/>
</dbReference>
<reference evidence="2 3" key="1">
    <citation type="submission" date="2018-05" db="EMBL/GenBank/DDBJ databases">
        <title>Genomic Encyclopedia of Type Strains, Phase IV (KMG-IV): sequencing the most valuable type-strain genomes for metagenomic binning, comparative biology and taxonomic classification.</title>
        <authorList>
            <person name="Goeker M."/>
        </authorList>
    </citation>
    <scope>NUCLEOTIDE SEQUENCE [LARGE SCALE GENOMIC DNA]</scope>
    <source>
        <strain evidence="2 3">DSM 18773</strain>
    </source>
</reference>
<protein>
    <submittedName>
        <fullName evidence="2">Uncharacterized protein</fullName>
    </submittedName>
</protein>
<dbReference type="AlphaFoldDB" id="A0A316D2H7"/>
<name>A0A316D2H7_9BACL</name>
<dbReference type="Proteomes" id="UP000245634">
    <property type="component" value="Unassembled WGS sequence"/>
</dbReference>
<proteinExistence type="predicted"/>
<evidence type="ECO:0000313" key="3">
    <source>
        <dbReference type="Proteomes" id="UP000245634"/>
    </source>
</evidence>
<evidence type="ECO:0000256" key="1">
    <source>
        <dbReference type="SAM" id="MobiDB-lite"/>
    </source>
</evidence>
<keyword evidence="3" id="KW-1185">Reference proteome</keyword>
<accession>A0A316D2H7</accession>
<gene>
    <name evidence="2" type="ORF">C7459_12728</name>
</gene>
<comment type="caution">
    <text evidence="2">The sequence shown here is derived from an EMBL/GenBank/DDBJ whole genome shotgun (WGS) entry which is preliminary data.</text>
</comment>
<feature type="region of interest" description="Disordered" evidence="1">
    <location>
        <begin position="34"/>
        <end position="55"/>
    </location>
</feature>
<organism evidence="2 3">
    <name type="scientific">Tumebacillus permanentifrigoris</name>
    <dbReference type="NCBI Taxonomy" id="378543"/>
    <lineage>
        <taxon>Bacteria</taxon>
        <taxon>Bacillati</taxon>
        <taxon>Bacillota</taxon>
        <taxon>Bacilli</taxon>
        <taxon>Bacillales</taxon>
        <taxon>Alicyclobacillaceae</taxon>
        <taxon>Tumebacillus</taxon>
    </lineage>
</organism>
<sequence length="55" mass="6151">MTPEQPQQPVDLTPEDIVLDYLIGEHELEKLRHGFQAPVMGPPCSPDGDTQVPKR</sequence>
<evidence type="ECO:0000313" key="2">
    <source>
        <dbReference type="EMBL" id="PWK05096.1"/>
    </source>
</evidence>
<dbReference type="EMBL" id="QGGL01000027">
    <property type="protein sequence ID" value="PWK05096.1"/>
    <property type="molecule type" value="Genomic_DNA"/>
</dbReference>